<protein>
    <recommendedName>
        <fullName evidence="3">Coronin</fullName>
    </recommendedName>
</protein>
<reference evidence="5" key="1">
    <citation type="submission" date="2022-10" db="EMBL/GenBank/DDBJ databases">
        <title>Novel sulphate-reducing endosymbionts in the free-living metamonad Anaeramoeba.</title>
        <authorList>
            <person name="Jerlstrom-Hultqvist J."/>
            <person name="Cepicka I."/>
            <person name="Gallot-Lavallee L."/>
            <person name="Salas-Leiva D."/>
            <person name="Curtis B.A."/>
            <person name="Zahonova K."/>
            <person name="Pipaliya S."/>
            <person name="Dacks J."/>
            <person name="Roger A.J."/>
        </authorList>
    </citation>
    <scope>NUCLEOTIDE SEQUENCE</scope>
    <source>
        <strain evidence="5">BMAN</strain>
    </source>
</reference>
<dbReference type="SMART" id="SM01167">
    <property type="entry name" value="DUF1900"/>
    <property type="match status" value="2"/>
</dbReference>
<dbReference type="OrthoDB" id="1850764at2759"/>
<comment type="similarity">
    <text evidence="1 3">Belongs to the WD repeat coronin family.</text>
</comment>
<feature type="region of interest" description="Disordered" evidence="4">
    <location>
        <begin position="415"/>
        <end position="434"/>
    </location>
</feature>
<proteinExistence type="inferred from homology"/>
<evidence type="ECO:0000256" key="3">
    <source>
        <dbReference type="RuleBase" id="RU280818"/>
    </source>
</evidence>
<evidence type="ECO:0000256" key="1">
    <source>
        <dbReference type="ARBA" id="ARBA00009482"/>
    </source>
</evidence>
<feature type="repeat" description="WD" evidence="2">
    <location>
        <begin position="122"/>
        <end position="164"/>
    </location>
</feature>
<dbReference type="PANTHER" id="PTHR10856">
    <property type="entry name" value="CORONIN"/>
    <property type="match status" value="1"/>
</dbReference>
<comment type="caution">
    <text evidence="5">The sequence shown here is derived from an EMBL/GenBank/DDBJ whole genome shotgun (WGS) entry which is preliminary data.</text>
</comment>
<accession>A0A9Q0LLX5</accession>
<feature type="compositionally biased region" description="Basic and acidic residues" evidence="4">
    <location>
        <begin position="415"/>
        <end position="426"/>
    </location>
</feature>
<keyword evidence="3" id="KW-0677">Repeat</keyword>
<dbReference type="SUPFAM" id="SSF50978">
    <property type="entry name" value="WD40 repeat-like"/>
    <property type="match status" value="2"/>
</dbReference>
<dbReference type="InterPro" id="IPR001680">
    <property type="entry name" value="WD40_rpt"/>
</dbReference>
<dbReference type="InterPro" id="IPR015505">
    <property type="entry name" value="Coronin"/>
</dbReference>
<organism evidence="5 6">
    <name type="scientific">Anaeramoeba ignava</name>
    <name type="common">Anaerobic marine amoeba</name>
    <dbReference type="NCBI Taxonomy" id="1746090"/>
    <lineage>
        <taxon>Eukaryota</taxon>
        <taxon>Metamonada</taxon>
        <taxon>Anaeramoebidae</taxon>
        <taxon>Anaeramoeba</taxon>
    </lineage>
</organism>
<keyword evidence="6" id="KW-1185">Reference proteome</keyword>
<sequence>MFLNSNKFNSLFPNFKFQKNLSYEISSNQLLINSKNLIISNENFYSIKRNNKEISVFDIQKNQEISIINSNQNKFTDMCFSNWDDQFLITSNESKIKGWKINPKNQSKPFNRSKKIYPIFDLNAHNKEITSFSFHPSCSNLFASSSFDNSFKIWDLNQQETVLDINSLENSLLNFVWNFNGSQIISIFENNFFGLFDPRKKNFPDFIHELYYIPSRICWLGNSEMFLITGKQNDFLSFSIYDSRKLENQPIQSFEIIESQKNNLILPFFDQDSGLIFIAPMDEKLISVFHLQNSFPFTIQLPNFNDFFQHQIGLTLLPKKIVNISQFEIVRFLQLSQEKVSSISFQIPSKNFLFDPNKKKEYYSKFSNNKPSISKEDWLKGLNKDPNFIEFFNENENLTKNVYQIKREEDLQKIQDKQKENIPKIKESKKKQPKLNQYQSKVKHTFLTRSSQMQSFFGFETLKKEINQSNHLTSNSEYFVTHDSNQEGNLRIFNINKFGENSENNKIFSTINAHDFSITDFNLSKTNPSLLLTSSSQSQEIKLWKISSLSENPFSNVNSEMIYDPKNQENIVLIKFHPLAQDVFASGYLNHNIKLWDVSESFPKLQFDAGEDKGDLLDFEFNCNGSLISTISKNGIIQIFDPRSSEISQNTNYNEKREVARICWLGNSDQILITNMSKLIGQEFYLFDLRKFEIPIKKGVFSSNQTMILPFFDQATNLIFLAEIGSVIRYYEIVSDSEFLHFISEYQSPIQFYSINQLPKTICDFKEVEIDRFLTVSNDSIEFIKAHVFRTRKEYFQDDLFPLFPSNQISTLNSQDYFKGLNSNPVLISLKPDDMIPLSQAPEKIENEMIEKKEEEEINDDFVLKKWSEVISLYEEEPKENLKNIIEDFEWDD</sequence>
<evidence type="ECO:0000313" key="6">
    <source>
        <dbReference type="Proteomes" id="UP001149090"/>
    </source>
</evidence>
<dbReference type="InterPro" id="IPR015943">
    <property type="entry name" value="WD40/YVTN_repeat-like_dom_sf"/>
</dbReference>
<dbReference type="SMART" id="SM00320">
    <property type="entry name" value="WD40"/>
    <property type="match status" value="5"/>
</dbReference>
<gene>
    <name evidence="5" type="ORF">M0811_06783</name>
</gene>
<dbReference type="PANTHER" id="PTHR10856:SF20">
    <property type="entry name" value="CORONIN-7"/>
    <property type="match status" value="1"/>
</dbReference>
<dbReference type="Proteomes" id="UP001149090">
    <property type="component" value="Unassembled WGS sequence"/>
</dbReference>
<keyword evidence="2 3" id="KW-0853">WD repeat</keyword>
<dbReference type="OMA" id="MGENSCA"/>
<dbReference type="Pfam" id="PF00400">
    <property type="entry name" value="WD40"/>
    <property type="match status" value="1"/>
</dbReference>
<dbReference type="PROSITE" id="PS50082">
    <property type="entry name" value="WD_REPEATS_2"/>
    <property type="match status" value="1"/>
</dbReference>
<name>A0A9Q0LLX5_ANAIG</name>
<dbReference type="PROSITE" id="PS50294">
    <property type="entry name" value="WD_REPEATS_REGION"/>
    <property type="match status" value="1"/>
</dbReference>
<evidence type="ECO:0000256" key="4">
    <source>
        <dbReference type="SAM" id="MobiDB-lite"/>
    </source>
</evidence>
<dbReference type="EMBL" id="JAPDFW010000063">
    <property type="protein sequence ID" value="KAJ5075921.1"/>
    <property type="molecule type" value="Genomic_DNA"/>
</dbReference>
<evidence type="ECO:0000256" key="2">
    <source>
        <dbReference type="PROSITE-ProRule" id="PRU00221"/>
    </source>
</evidence>
<dbReference type="AlphaFoldDB" id="A0A9Q0LLX5"/>
<dbReference type="Pfam" id="PF16300">
    <property type="entry name" value="WD40_4"/>
    <property type="match status" value="1"/>
</dbReference>
<dbReference type="InterPro" id="IPR036322">
    <property type="entry name" value="WD40_repeat_dom_sf"/>
</dbReference>
<dbReference type="Gene3D" id="2.130.10.10">
    <property type="entry name" value="YVTN repeat-like/Quinoprotein amine dehydrogenase"/>
    <property type="match status" value="2"/>
</dbReference>
<evidence type="ECO:0000313" key="5">
    <source>
        <dbReference type="EMBL" id="KAJ5075921.1"/>
    </source>
</evidence>